<organism evidence="1 2">
    <name type="scientific">Nocardia goodfellowii</name>
    <dbReference type="NCBI Taxonomy" id="882446"/>
    <lineage>
        <taxon>Bacteria</taxon>
        <taxon>Bacillati</taxon>
        <taxon>Actinomycetota</taxon>
        <taxon>Actinomycetes</taxon>
        <taxon>Mycobacteriales</taxon>
        <taxon>Nocardiaceae</taxon>
        <taxon>Nocardia</taxon>
    </lineage>
</organism>
<proteinExistence type="predicted"/>
<keyword evidence="2" id="KW-1185">Reference proteome</keyword>
<name>A0ABS4QPQ6_9NOCA</name>
<sequence length="127" mass="13674">MELQFDIQPAPPLPLTPSCTIYTGTVRLAIKGRFFESLKAPADEFGVFVPDVPPLPDGAPEPRVWAEAYVASCVSTPGSGFPSGVQRTRATYLADPRGGDSRWLHLGGAAYIRKGITLGYRVTVQNP</sequence>
<gene>
    <name evidence="1" type="ORF">BJ987_006581</name>
</gene>
<evidence type="ECO:0000313" key="1">
    <source>
        <dbReference type="EMBL" id="MBP2193680.1"/>
    </source>
</evidence>
<dbReference type="Proteomes" id="UP001519325">
    <property type="component" value="Unassembled WGS sequence"/>
</dbReference>
<dbReference type="EMBL" id="JAGGMR010000001">
    <property type="protein sequence ID" value="MBP2193680.1"/>
    <property type="molecule type" value="Genomic_DNA"/>
</dbReference>
<comment type="caution">
    <text evidence="1">The sequence shown here is derived from an EMBL/GenBank/DDBJ whole genome shotgun (WGS) entry which is preliminary data.</text>
</comment>
<evidence type="ECO:0000313" key="2">
    <source>
        <dbReference type="Proteomes" id="UP001519325"/>
    </source>
</evidence>
<protein>
    <submittedName>
        <fullName evidence="1">Uncharacterized protein</fullName>
    </submittedName>
</protein>
<dbReference type="RefSeq" id="WP_209896902.1">
    <property type="nucleotide sequence ID" value="NZ_JAGGMR010000001.1"/>
</dbReference>
<accession>A0ABS4QPQ6</accession>
<reference evidence="1 2" key="1">
    <citation type="submission" date="2021-03" db="EMBL/GenBank/DDBJ databases">
        <title>Sequencing the genomes of 1000 actinobacteria strains.</title>
        <authorList>
            <person name="Klenk H.-P."/>
        </authorList>
    </citation>
    <scope>NUCLEOTIDE SEQUENCE [LARGE SCALE GENOMIC DNA]</scope>
    <source>
        <strain evidence="1 2">DSM 45516</strain>
    </source>
</reference>